<keyword evidence="3" id="KW-1185">Reference proteome</keyword>
<dbReference type="Proteomes" id="UP000013165">
    <property type="component" value="Unassembled WGS sequence"/>
</dbReference>
<dbReference type="PATRIC" id="fig|626887.3.peg.1499"/>
<dbReference type="InterPro" id="IPR036291">
    <property type="entry name" value="NAD(P)-bd_dom_sf"/>
</dbReference>
<dbReference type="InterPro" id="IPR051207">
    <property type="entry name" value="ComplexI_NDUFA9_subunit"/>
</dbReference>
<proteinExistence type="predicted"/>
<dbReference type="OrthoDB" id="9776313at2"/>
<reference evidence="2 3" key="1">
    <citation type="journal article" date="2013" name="Genome Announc.">
        <title>Genome Sequence of the Polycyclic Aromatic Hydrocarbon-Degrading Bacterium Strain Marinobacter nanhaiticus D15-8WT.</title>
        <authorList>
            <person name="Cui Z."/>
            <person name="Gao W."/>
            <person name="Li Q."/>
            <person name="Xu G."/>
            <person name="Zheng L."/>
        </authorList>
    </citation>
    <scope>NUCLEOTIDE SEQUENCE [LARGE SCALE GENOMIC DNA]</scope>
    <source>
        <strain evidence="2 3">D15-8W</strain>
    </source>
</reference>
<dbReference type="PANTHER" id="PTHR12126:SF11">
    <property type="entry name" value="NADH DEHYDROGENASE [UBIQUINONE] 1 ALPHA SUBCOMPLEX SUBUNIT 9, MITOCHONDRIAL"/>
    <property type="match status" value="1"/>
</dbReference>
<dbReference type="RefSeq" id="WP_004579481.1">
    <property type="nucleotide sequence ID" value="NZ_AP028878.1"/>
</dbReference>
<dbReference type="GO" id="GO:0044877">
    <property type="term" value="F:protein-containing complex binding"/>
    <property type="evidence" value="ECO:0007669"/>
    <property type="project" value="TreeGrafter"/>
</dbReference>
<gene>
    <name evidence="2" type="ORF">J057_07541</name>
</gene>
<protein>
    <submittedName>
        <fullName evidence="2">Complex I NDUFA9 subunit family protein</fullName>
    </submittedName>
</protein>
<dbReference type="EMBL" id="APLQ01000011">
    <property type="protein sequence ID" value="ENO15185.1"/>
    <property type="molecule type" value="Genomic_DNA"/>
</dbReference>
<organism evidence="2 3">
    <name type="scientific">Marinobacter nanhaiticus D15-8W</name>
    <dbReference type="NCBI Taxonomy" id="626887"/>
    <lineage>
        <taxon>Bacteria</taxon>
        <taxon>Pseudomonadati</taxon>
        <taxon>Pseudomonadota</taxon>
        <taxon>Gammaproteobacteria</taxon>
        <taxon>Pseudomonadales</taxon>
        <taxon>Marinobacteraceae</taxon>
        <taxon>Marinobacter</taxon>
    </lineage>
</organism>
<evidence type="ECO:0000313" key="2">
    <source>
        <dbReference type="EMBL" id="ENO15185.1"/>
    </source>
</evidence>
<feature type="domain" description="NAD-dependent epimerase/dehydratase" evidence="1">
    <location>
        <begin position="6"/>
        <end position="212"/>
    </location>
</feature>
<name>N6VY43_9GAMM</name>
<dbReference type="SUPFAM" id="SSF51735">
    <property type="entry name" value="NAD(P)-binding Rossmann-fold domains"/>
    <property type="match status" value="1"/>
</dbReference>
<comment type="caution">
    <text evidence="2">The sequence shown here is derived from an EMBL/GenBank/DDBJ whole genome shotgun (WGS) entry which is preliminary data.</text>
</comment>
<dbReference type="Pfam" id="PF01370">
    <property type="entry name" value="Epimerase"/>
    <property type="match status" value="1"/>
</dbReference>
<dbReference type="InterPro" id="IPR001509">
    <property type="entry name" value="Epimerase_deHydtase"/>
</dbReference>
<dbReference type="STRING" id="626887.J057_07541"/>
<sequence>MDRSLVVVFGGTGYLGTHIVRQLQEAGYRVRIAARSPETRLPGDPEFQLEGCEANILDDASVARAIEGADAVINAVSLYVEHPPELTFEAVHVDGAVRLARCCKEAGISKLVHISGLNADPQSRSAYISARGRGENQVREIFPEAIVLRPSALFGGGQGLVVTLKALSRLPVIPLFGKGQTRLQPVHVNDVARAAAQVLEEPDAPGNIYELGGPHVLSYRELVEVVMGQMHRHRPLLSVPFPLWHAGARVLSILPNPPLTRDQLVLMESDNRVGPGARTFKTLHITPVSVTEPMIEAD</sequence>
<dbReference type="CDD" id="cd05271">
    <property type="entry name" value="NDUFA9_like_SDR_a"/>
    <property type="match status" value="1"/>
</dbReference>
<dbReference type="AlphaFoldDB" id="N6VY43"/>
<accession>N6VY43</accession>
<evidence type="ECO:0000313" key="3">
    <source>
        <dbReference type="Proteomes" id="UP000013165"/>
    </source>
</evidence>
<dbReference type="HOGENOM" id="CLU_007383_6_5_6"/>
<dbReference type="Gene3D" id="3.40.50.720">
    <property type="entry name" value="NAD(P)-binding Rossmann-like Domain"/>
    <property type="match status" value="1"/>
</dbReference>
<dbReference type="PANTHER" id="PTHR12126">
    <property type="entry name" value="NADH-UBIQUINONE OXIDOREDUCTASE 39 KDA SUBUNIT-RELATED"/>
    <property type="match status" value="1"/>
</dbReference>
<dbReference type="eggNOG" id="COG0702">
    <property type="taxonomic scope" value="Bacteria"/>
</dbReference>
<evidence type="ECO:0000259" key="1">
    <source>
        <dbReference type="Pfam" id="PF01370"/>
    </source>
</evidence>